<dbReference type="InterPro" id="IPR050477">
    <property type="entry name" value="GrpII_AminoAcid_Decarb"/>
</dbReference>
<dbReference type="PANTHER" id="PTHR42735:SF6">
    <property type="entry name" value="SPHINGOSINE-1-PHOSPHATE LYASE 1"/>
    <property type="match status" value="1"/>
</dbReference>
<dbReference type="FunFam" id="3.40.640.10:FF:000020">
    <property type="entry name" value="sphingosine-1-phosphate lyase 1"/>
    <property type="match status" value="1"/>
</dbReference>
<organism evidence="18 19">
    <name type="scientific">Saitoella complicata (strain BCRC 22490 / CBS 7301 / JCM 7358 / NBRC 10748 / NRRL Y-17804)</name>
    <dbReference type="NCBI Taxonomy" id="698492"/>
    <lineage>
        <taxon>Eukaryota</taxon>
        <taxon>Fungi</taxon>
        <taxon>Dikarya</taxon>
        <taxon>Ascomycota</taxon>
        <taxon>Taphrinomycotina</taxon>
        <taxon>Taphrinomycotina incertae sedis</taxon>
        <taxon>Saitoella</taxon>
    </lineage>
</organism>
<dbReference type="InterPro" id="IPR002129">
    <property type="entry name" value="PyrdxlP-dep_de-COase"/>
</dbReference>
<dbReference type="RefSeq" id="XP_019021797.1">
    <property type="nucleotide sequence ID" value="XM_019170833.1"/>
</dbReference>
<comment type="subcellular location">
    <subcellularLocation>
        <location evidence="2">Endoplasmic reticulum membrane</location>
        <topology evidence="2">Single-pass membrane protein</topology>
    </subcellularLocation>
</comment>
<evidence type="ECO:0000256" key="9">
    <source>
        <dbReference type="ARBA" id="ARBA00022989"/>
    </source>
</evidence>
<evidence type="ECO:0000256" key="15">
    <source>
        <dbReference type="ARBA" id="ARBA00042568"/>
    </source>
</evidence>
<comment type="pathway">
    <text evidence="4">Sphingolipid metabolism.</text>
</comment>
<keyword evidence="12 17" id="KW-0456">Lyase</keyword>
<evidence type="ECO:0000313" key="19">
    <source>
        <dbReference type="Proteomes" id="UP000033140"/>
    </source>
</evidence>
<comment type="similarity">
    <text evidence="13">Belongs to the group II decarboxylase family. Sphingosine-1-phosphate lyase subfamily.</text>
</comment>
<accession>A0A0E9NDL1</accession>
<dbReference type="InterPro" id="IPR015424">
    <property type="entry name" value="PyrdxlP-dep_Trfase"/>
</dbReference>
<dbReference type="EMBL" id="BACD03000012">
    <property type="protein sequence ID" value="GAO47937.1"/>
    <property type="molecule type" value="Genomic_DNA"/>
</dbReference>
<sequence length="541" mass="59222">MSGVISTLRTQYPLGLLKNVVFTLWLLRYTTKAYRHLIGRGLIGSVKDIHAAVTRWAWGLLLKLPSSRKKIEAEIAGAKEQLEMKLVNYPQTLRRFETLPSSGLSENEVREELQALLSFSSKPWSEIQSGQVSGAVYHGGSDLSTLTSEAYSLFSLSNPLHPDIFPAVRKMEAEIVSMVLRLFNAPDGAGGAMTSGGTESILMAVKGAREMARVERRVREPEMIVPRTGHAAFDKAGHYFGVKVWHVDVDPITYKVNIADVRRLINPNTILLVGSAPNFPHGIIDDIAALSDLAVRYEIPLHVDCCLGSFIVPFLERAGFASEPFDFRLRGVTSISCDTHKYGFAPKGTSTILYRSHHLRQYQYFVSTDWPGGVYASPSIAGSRPGALLAGCWAAMVRVGEEGYLESCKEIVGAAKGVEAGLMEIDGIQIIGKPLVSVVAFTSTDLNIYEIGDELSKRGWHLNALQSPPALHIACTRLTVPVVDKLVQDVRDAVQALNEEGREKGSEGSMMALYGSGVTEMPDKSVVRRLATVFVDTLYKA</sequence>
<evidence type="ECO:0000256" key="16">
    <source>
        <dbReference type="PIRSR" id="PIRSR602129-50"/>
    </source>
</evidence>
<evidence type="ECO:0000256" key="13">
    <source>
        <dbReference type="ARBA" id="ARBA00038302"/>
    </source>
</evidence>
<dbReference type="InterPro" id="IPR015422">
    <property type="entry name" value="PyrdxlP-dep_Trfase_small"/>
</dbReference>
<proteinExistence type="inferred from homology"/>
<evidence type="ECO:0000256" key="4">
    <source>
        <dbReference type="ARBA" id="ARBA00004991"/>
    </source>
</evidence>
<evidence type="ECO:0000256" key="1">
    <source>
        <dbReference type="ARBA" id="ARBA00001933"/>
    </source>
</evidence>
<reference evidence="18 19" key="3">
    <citation type="journal article" date="2015" name="Genome Announc.">
        <title>Draft Genome Sequence of the Archiascomycetous Yeast Saitoella complicata.</title>
        <authorList>
            <person name="Yamauchi K."/>
            <person name="Kondo S."/>
            <person name="Hamamoto M."/>
            <person name="Takahashi Y."/>
            <person name="Ogura Y."/>
            <person name="Hayashi T."/>
            <person name="Nishida H."/>
        </authorList>
    </citation>
    <scope>NUCLEOTIDE SEQUENCE [LARGE SCALE GENOMIC DNA]</scope>
    <source>
        <strain evidence="18 19">NRRL Y-17804</strain>
    </source>
</reference>
<evidence type="ECO:0000256" key="7">
    <source>
        <dbReference type="ARBA" id="ARBA00022898"/>
    </source>
</evidence>
<evidence type="ECO:0000256" key="3">
    <source>
        <dbReference type="ARBA" id="ARBA00004760"/>
    </source>
</evidence>
<keyword evidence="11" id="KW-0472">Membrane</keyword>
<dbReference type="SUPFAM" id="SSF53383">
    <property type="entry name" value="PLP-dependent transferases"/>
    <property type="match status" value="1"/>
</dbReference>
<dbReference type="Proteomes" id="UP000033140">
    <property type="component" value="Unassembled WGS sequence"/>
</dbReference>
<evidence type="ECO:0000256" key="14">
    <source>
        <dbReference type="ARBA" id="ARBA00038965"/>
    </source>
</evidence>
<comment type="cofactor">
    <cofactor evidence="1 16 17">
        <name>pyridoxal 5'-phosphate</name>
        <dbReference type="ChEBI" id="CHEBI:597326"/>
    </cofactor>
</comment>
<name>A0A0E9NDL1_SAICN</name>
<keyword evidence="5" id="KW-0812">Transmembrane</keyword>
<evidence type="ECO:0000256" key="11">
    <source>
        <dbReference type="ARBA" id="ARBA00023136"/>
    </source>
</evidence>
<dbReference type="OrthoDB" id="10254570at2759"/>
<dbReference type="Gene3D" id="3.40.640.10">
    <property type="entry name" value="Type I PLP-dependent aspartate aminotransferase-like (Major domain)"/>
    <property type="match status" value="1"/>
</dbReference>
<evidence type="ECO:0000256" key="6">
    <source>
        <dbReference type="ARBA" id="ARBA00022824"/>
    </source>
</evidence>
<dbReference type="OMA" id="FKDHQFT"/>
<evidence type="ECO:0000256" key="5">
    <source>
        <dbReference type="ARBA" id="ARBA00022692"/>
    </source>
</evidence>
<comment type="caution">
    <text evidence="18">The sequence shown here is derived from an EMBL/GenBank/DDBJ whole genome shotgun (WGS) entry which is preliminary data.</text>
</comment>
<reference evidence="18 19" key="2">
    <citation type="journal article" date="2014" name="J. Gen. Appl. Microbiol.">
        <title>The early diverging ascomycetous budding yeast Saitoella complicata has three histone deacetylases belonging to the Clr6, Hos2, and Rpd3 lineages.</title>
        <authorList>
            <person name="Nishida H."/>
            <person name="Matsumoto T."/>
            <person name="Kondo S."/>
            <person name="Hamamoto M."/>
            <person name="Yoshikawa H."/>
        </authorList>
    </citation>
    <scope>NUCLEOTIDE SEQUENCE [LARGE SCALE GENOMIC DNA]</scope>
    <source>
        <strain evidence="18 19">NRRL Y-17804</strain>
    </source>
</reference>
<keyword evidence="9" id="KW-1133">Transmembrane helix</keyword>
<keyword evidence="8" id="KW-0746">Sphingolipid metabolism</keyword>
<gene>
    <name evidence="18" type="ORF">G7K_2132-t1</name>
</gene>
<reference evidence="18 19" key="1">
    <citation type="journal article" date="2011" name="J. Gen. Appl. Microbiol.">
        <title>Draft genome sequencing of the enigmatic yeast Saitoella complicata.</title>
        <authorList>
            <person name="Nishida H."/>
            <person name="Hamamoto M."/>
            <person name="Sugiyama J."/>
        </authorList>
    </citation>
    <scope>NUCLEOTIDE SEQUENCE [LARGE SCALE GENOMIC DNA]</scope>
    <source>
        <strain evidence="18 19">NRRL Y-17804</strain>
    </source>
</reference>
<dbReference type="InterPro" id="IPR015421">
    <property type="entry name" value="PyrdxlP-dep_Trfase_major"/>
</dbReference>
<dbReference type="GO" id="GO:0008117">
    <property type="term" value="F:sphinganine-1-phosphate aldolase activity"/>
    <property type="evidence" value="ECO:0007669"/>
    <property type="project" value="UniProtKB-EC"/>
</dbReference>
<dbReference type="PANTHER" id="PTHR42735">
    <property type="match status" value="1"/>
</dbReference>
<evidence type="ECO:0000256" key="17">
    <source>
        <dbReference type="RuleBase" id="RU000382"/>
    </source>
</evidence>
<evidence type="ECO:0000256" key="2">
    <source>
        <dbReference type="ARBA" id="ARBA00004389"/>
    </source>
</evidence>
<keyword evidence="19" id="KW-1185">Reference proteome</keyword>
<dbReference type="GO" id="GO:0019752">
    <property type="term" value="P:carboxylic acid metabolic process"/>
    <property type="evidence" value="ECO:0007669"/>
    <property type="project" value="InterPro"/>
</dbReference>
<keyword evidence="6" id="KW-0256">Endoplasmic reticulum</keyword>
<comment type="pathway">
    <text evidence="3">Lipid metabolism; sphingolipid metabolism.</text>
</comment>
<dbReference type="Gene3D" id="6.10.140.2150">
    <property type="match status" value="1"/>
</dbReference>
<dbReference type="Gene3D" id="3.90.1150.10">
    <property type="entry name" value="Aspartate Aminotransferase, domain 1"/>
    <property type="match status" value="1"/>
</dbReference>
<feature type="modified residue" description="N6-(pyridoxal phosphate)lysine" evidence="16">
    <location>
        <position position="341"/>
    </location>
</feature>
<dbReference type="GO" id="GO:0030170">
    <property type="term" value="F:pyridoxal phosphate binding"/>
    <property type="evidence" value="ECO:0007669"/>
    <property type="project" value="InterPro"/>
</dbReference>
<dbReference type="GO" id="GO:0030149">
    <property type="term" value="P:sphingolipid catabolic process"/>
    <property type="evidence" value="ECO:0007669"/>
    <property type="project" value="TreeGrafter"/>
</dbReference>
<protein>
    <recommendedName>
        <fullName evidence="14">sphinganine-1-phosphate aldolase</fullName>
        <ecNumber evidence="14">4.1.2.27</ecNumber>
    </recommendedName>
    <alternativeName>
        <fullName evidence="15">Sphingosine-1-phosphate aldolase</fullName>
    </alternativeName>
</protein>
<dbReference type="EC" id="4.1.2.27" evidence="14"/>
<evidence type="ECO:0000256" key="12">
    <source>
        <dbReference type="ARBA" id="ARBA00023239"/>
    </source>
</evidence>
<dbReference type="GO" id="GO:0005789">
    <property type="term" value="C:endoplasmic reticulum membrane"/>
    <property type="evidence" value="ECO:0007669"/>
    <property type="project" value="UniProtKB-SubCell"/>
</dbReference>
<keyword evidence="10" id="KW-0443">Lipid metabolism</keyword>
<dbReference type="STRING" id="698492.A0A0E9NDL1"/>
<evidence type="ECO:0000256" key="8">
    <source>
        <dbReference type="ARBA" id="ARBA00022919"/>
    </source>
</evidence>
<dbReference type="Pfam" id="PF00282">
    <property type="entry name" value="Pyridoxal_deC"/>
    <property type="match status" value="1"/>
</dbReference>
<evidence type="ECO:0000256" key="10">
    <source>
        <dbReference type="ARBA" id="ARBA00023098"/>
    </source>
</evidence>
<keyword evidence="7 16" id="KW-0663">Pyridoxal phosphate</keyword>
<evidence type="ECO:0000313" key="18">
    <source>
        <dbReference type="EMBL" id="GAO47937.1"/>
    </source>
</evidence>
<dbReference type="AlphaFoldDB" id="A0A0E9NDL1"/>